<keyword evidence="4 11" id="KW-0547">Nucleotide-binding</keyword>
<dbReference type="GO" id="GO:0003777">
    <property type="term" value="F:microtubule motor activity"/>
    <property type="evidence" value="ECO:0007669"/>
    <property type="project" value="InterPro"/>
</dbReference>
<evidence type="ECO:0000256" key="5">
    <source>
        <dbReference type="ARBA" id="ARBA00022840"/>
    </source>
</evidence>
<dbReference type="PANTHER" id="PTHR47968:SF36">
    <property type="entry name" value="KINESIN HEAVY CHAIN ISOFORM X1"/>
    <property type="match status" value="1"/>
</dbReference>
<dbReference type="FunFam" id="3.40.850.10:FF:000067">
    <property type="entry name" value="Kinesin-like protein"/>
    <property type="match status" value="1"/>
</dbReference>
<dbReference type="GO" id="GO:0008017">
    <property type="term" value="F:microtubule binding"/>
    <property type="evidence" value="ECO:0007669"/>
    <property type="project" value="InterPro"/>
</dbReference>
<evidence type="ECO:0000256" key="9">
    <source>
        <dbReference type="ARBA" id="ARBA00064588"/>
    </source>
</evidence>
<evidence type="ECO:0000256" key="2">
    <source>
        <dbReference type="ARBA" id="ARBA00022490"/>
    </source>
</evidence>
<protein>
    <recommendedName>
        <fullName evidence="10">Kinesin heavy chain</fullName>
    </recommendedName>
</protein>
<keyword evidence="15" id="KW-1185">Reference proteome</keyword>
<feature type="coiled-coil region" evidence="12">
    <location>
        <begin position="916"/>
        <end position="1030"/>
    </location>
</feature>
<dbReference type="GO" id="GO:0007292">
    <property type="term" value="P:female gamete generation"/>
    <property type="evidence" value="ECO:0007669"/>
    <property type="project" value="UniProtKB-ARBA"/>
</dbReference>
<dbReference type="GO" id="GO:0005871">
    <property type="term" value="C:kinesin complex"/>
    <property type="evidence" value="ECO:0007669"/>
    <property type="project" value="UniProtKB-ARBA"/>
</dbReference>
<comment type="caution">
    <text evidence="14">The sequence shown here is derived from an EMBL/GenBank/DDBJ whole genome shotgun (WGS) entry which is preliminary data.</text>
</comment>
<dbReference type="InterPro" id="IPR059182">
    <property type="entry name" value="Khc_C"/>
</dbReference>
<feature type="coiled-coil region" evidence="12">
    <location>
        <begin position="621"/>
        <end position="777"/>
    </location>
</feature>
<evidence type="ECO:0000256" key="3">
    <source>
        <dbReference type="ARBA" id="ARBA00022701"/>
    </source>
</evidence>
<evidence type="ECO:0000256" key="6">
    <source>
        <dbReference type="ARBA" id="ARBA00023054"/>
    </source>
</evidence>
<feature type="binding site" evidence="11">
    <location>
        <begin position="92"/>
        <end position="99"/>
    </location>
    <ligand>
        <name>ATP</name>
        <dbReference type="ChEBI" id="CHEBI:30616"/>
    </ligand>
</feature>
<proteinExistence type="inferred from homology"/>
<evidence type="ECO:0000256" key="10">
    <source>
        <dbReference type="ARBA" id="ARBA00069521"/>
    </source>
</evidence>
<dbReference type="GO" id="GO:1904115">
    <property type="term" value="C:axon cytoplasm"/>
    <property type="evidence" value="ECO:0007669"/>
    <property type="project" value="GOC"/>
</dbReference>
<feature type="coiled-coil region" evidence="12">
    <location>
        <begin position="435"/>
        <end position="553"/>
    </location>
</feature>
<dbReference type="CDD" id="cd23649">
    <property type="entry name" value="Khc_CBD_cc"/>
    <property type="match status" value="1"/>
</dbReference>
<comment type="subcellular location">
    <subcellularLocation>
        <location evidence="1">Cytoplasm</location>
        <location evidence="1">Cytoskeleton</location>
    </subcellularLocation>
</comment>
<dbReference type="GO" id="GO:0005524">
    <property type="term" value="F:ATP binding"/>
    <property type="evidence" value="ECO:0007669"/>
    <property type="project" value="UniProtKB-UniRule"/>
</dbReference>
<sequence length="1074" mass="121492">MAADREIAAEDSIRVVCRFRPLNDSEEKAGSKFIVKFPSGPDDNCISIGGKVYLFDKVFKPNATQEKVYNEAAKSIVSDVLAGYNGTIFAYGQTSSGKTHTMEGVIGDPGKQGIIPRIVNDIFNHIYAMEENLEFHIKVSYFEIYMDKIRDLLDVSKVNLSVHEDKNRVPFVKGATERFVSSPEEVFEVIEEGKSNRHIAVTNMNEHSSRSHSVFLINVKQENLENQKKLSGKLYLVDLAGSEKARNYITVSKTGAEGTVLDEAKNINKSLSALGNVISALADGNKSHIPYRDSKLTRILQESLGGNARTTIVICCSPASFNESETKSTLDFGKRAKTVKNVVCVNEELTAEEWKRRYEREKEKVARLKGKVEKLEAELNRWRSGETVRLEEQVNLQEIEAVTPVTSFIEEKPPAPPVPVAVASVVEDAAMQGKLEALYQQLDDKDEEINQHSQLVEKLKDQMMEQEELIACTRRDYEALQGDMNRIQQENEAAKEEVKEVLQALEELAVNYDQKSQEVDSKSRECDLLSEELQTKQSALASATSELQQLRDLSAHQRKRIAELLTNLLRDLAEIGAAVGGSELDFKLNVDTVGKLEEEFTVARLHISKMKSEVKNIVQRCHSLESANIDANQKIEEYERSLGECRLLISQHEARCASLAESMREAENKKRQLEEAADALREECARLQAAERVQLAAAEDSQVRGALEAQLEQLRAAHATQLSALRDELAALQRHHQDLKDTYQELTLARQQLQDDYEKLKREEADKSAKLKELMLVSRSPRRNLDKAEKEVANQQMVLMDETGTFKDLIKSPKRDKLGFSYPFGHDFEKITDKEEKSLSAIPKPPPARHSCNIHPLQLHLIISVTMILLTHRYPQLSFYSARIPFIFILPGVGISERYGKSGETMYMDGQSVERREQARADLKGLEDTVAKELQTLHNLRKLFVQDLQARIKKSNNSEEGAEEEGGSLAQKQKISFLENNLEQLTKVHKQLVRDNADLRCEVPKLEKRLRATMERVKALETALKEAKDGAMRDRKRYQFEVDRIKEAVRAKNLARRGPQAQIGKYRRPVISII</sequence>
<keyword evidence="5 11" id="KW-0067">ATP-binding</keyword>
<dbReference type="AlphaFoldDB" id="A0A921Z1A5"/>
<dbReference type="PANTHER" id="PTHR47968">
    <property type="entry name" value="CENTROMERE PROTEIN E"/>
    <property type="match status" value="1"/>
</dbReference>
<evidence type="ECO:0000256" key="1">
    <source>
        <dbReference type="ARBA" id="ARBA00004245"/>
    </source>
</evidence>
<dbReference type="InterPro" id="IPR001752">
    <property type="entry name" value="Kinesin_motor_dom"/>
</dbReference>
<evidence type="ECO:0000256" key="11">
    <source>
        <dbReference type="PROSITE-ProRule" id="PRU00283"/>
    </source>
</evidence>
<keyword evidence="2" id="KW-0963">Cytoplasm</keyword>
<reference evidence="14" key="1">
    <citation type="journal article" date="2016" name="Insect Biochem. Mol. Biol.">
        <title>Multifaceted biological insights from a draft genome sequence of the tobacco hornworm moth, Manduca sexta.</title>
        <authorList>
            <person name="Kanost M.R."/>
            <person name="Arrese E.L."/>
            <person name="Cao X."/>
            <person name="Chen Y.R."/>
            <person name="Chellapilla S."/>
            <person name="Goldsmith M.R."/>
            <person name="Grosse-Wilde E."/>
            <person name="Heckel D.G."/>
            <person name="Herndon N."/>
            <person name="Jiang H."/>
            <person name="Papanicolaou A."/>
            <person name="Qu J."/>
            <person name="Soulages J.L."/>
            <person name="Vogel H."/>
            <person name="Walters J."/>
            <person name="Waterhouse R.M."/>
            <person name="Ahn S.J."/>
            <person name="Almeida F.C."/>
            <person name="An C."/>
            <person name="Aqrawi P."/>
            <person name="Bretschneider A."/>
            <person name="Bryant W.B."/>
            <person name="Bucks S."/>
            <person name="Chao H."/>
            <person name="Chevignon G."/>
            <person name="Christen J.M."/>
            <person name="Clarke D.F."/>
            <person name="Dittmer N.T."/>
            <person name="Ferguson L.C.F."/>
            <person name="Garavelou S."/>
            <person name="Gordon K.H.J."/>
            <person name="Gunaratna R.T."/>
            <person name="Han Y."/>
            <person name="Hauser F."/>
            <person name="He Y."/>
            <person name="Heidel-Fischer H."/>
            <person name="Hirsh A."/>
            <person name="Hu Y."/>
            <person name="Jiang H."/>
            <person name="Kalra D."/>
            <person name="Klinner C."/>
            <person name="Konig C."/>
            <person name="Kovar C."/>
            <person name="Kroll A.R."/>
            <person name="Kuwar S.S."/>
            <person name="Lee S.L."/>
            <person name="Lehman R."/>
            <person name="Li K."/>
            <person name="Li Z."/>
            <person name="Liang H."/>
            <person name="Lovelace S."/>
            <person name="Lu Z."/>
            <person name="Mansfield J.H."/>
            <person name="McCulloch K.J."/>
            <person name="Mathew T."/>
            <person name="Morton B."/>
            <person name="Muzny D.M."/>
            <person name="Neunemann D."/>
            <person name="Ongeri F."/>
            <person name="Pauchet Y."/>
            <person name="Pu L.L."/>
            <person name="Pyrousis I."/>
            <person name="Rao X.J."/>
            <person name="Redding A."/>
            <person name="Roesel C."/>
            <person name="Sanchez-Gracia A."/>
            <person name="Schaack S."/>
            <person name="Shukla A."/>
            <person name="Tetreau G."/>
            <person name="Wang Y."/>
            <person name="Xiong G.H."/>
            <person name="Traut W."/>
            <person name="Walsh T.K."/>
            <person name="Worley K.C."/>
            <person name="Wu D."/>
            <person name="Wu W."/>
            <person name="Wu Y.Q."/>
            <person name="Zhang X."/>
            <person name="Zou Z."/>
            <person name="Zucker H."/>
            <person name="Briscoe A.D."/>
            <person name="Burmester T."/>
            <person name="Clem R.J."/>
            <person name="Feyereisen R."/>
            <person name="Grimmelikhuijzen C.J.P."/>
            <person name="Hamodrakas S.J."/>
            <person name="Hansson B.S."/>
            <person name="Huguet E."/>
            <person name="Jermiin L.S."/>
            <person name="Lan Q."/>
            <person name="Lehman H.K."/>
            <person name="Lorenzen M."/>
            <person name="Merzendorfer H."/>
            <person name="Michalopoulos I."/>
            <person name="Morton D.B."/>
            <person name="Muthukrishnan S."/>
            <person name="Oakeshott J.G."/>
            <person name="Palmer W."/>
            <person name="Park Y."/>
            <person name="Passarelli A.L."/>
            <person name="Rozas J."/>
            <person name="Schwartz L.M."/>
            <person name="Smith W."/>
            <person name="Southgate A."/>
            <person name="Vilcinskas A."/>
            <person name="Vogt R."/>
            <person name="Wang P."/>
            <person name="Werren J."/>
            <person name="Yu X.Q."/>
            <person name="Zhou J.J."/>
            <person name="Brown S.J."/>
            <person name="Scherer S.E."/>
            <person name="Richards S."/>
            <person name="Blissard G.W."/>
        </authorList>
    </citation>
    <scope>NUCLEOTIDE SEQUENCE</scope>
</reference>
<dbReference type="InterPro" id="IPR019821">
    <property type="entry name" value="Kinesin_motor_CS"/>
</dbReference>
<feature type="coiled-coil region" evidence="12">
    <location>
        <begin position="344"/>
        <end position="385"/>
    </location>
</feature>
<dbReference type="CDD" id="cd01369">
    <property type="entry name" value="KISc_KHC_KIF5"/>
    <property type="match status" value="1"/>
</dbReference>
<evidence type="ECO:0000259" key="13">
    <source>
        <dbReference type="PROSITE" id="PS50067"/>
    </source>
</evidence>
<dbReference type="Proteomes" id="UP000791440">
    <property type="component" value="Unassembled WGS sequence"/>
</dbReference>
<dbReference type="SMART" id="SM00129">
    <property type="entry name" value="KISc"/>
    <property type="match status" value="1"/>
</dbReference>
<dbReference type="PROSITE" id="PS00411">
    <property type="entry name" value="KINESIN_MOTOR_1"/>
    <property type="match status" value="1"/>
</dbReference>
<evidence type="ECO:0000256" key="12">
    <source>
        <dbReference type="SAM" id="Coils"/>
    </source>
</evidence>
<organism evidence="14 15">
    <name type="scientific">Manduca sexta</name>
    <name type="common">Tobacco hawkmoth</name>
    <name type="synonym">Tobacco hornworm</name>
    <dbReference type="NCBI Taxonomy" id="7130"/>
    <lineage>
        <taxon>Eukaryota</taxon>
        <taxon>Metazoa</taxon>
        <taxon>Ecdysozoa</taxon>
        <taxon>Arthropoda</taxon>
        <taxon>Hexapoda</taxon>
        <taxon>Insecta</taxon>
        <taxon>Pterygota</taxon>
        <taxon>Neoptera</taxon>
        <taxon>Endopterygota</taxon>
        <taxon>Lepidoptera</taxon>
        <taxon>Glossata</taxon>
        <taxon>Ditrysia</taxon>
        <taxon>Bombycoidea</taxon>
        <taxon>Sphingidae</taxon>
        <taxon>Sphinginae</taxon>
        <taxon>Sphingini</taxon>
        <taxon>Manduca</taxon>
    </lineage>
</organism>
<dbReference type="PROSITE" id="PS50067">
    <property type="entry name" value="KINESIN_MOTOR_2"/>
    <property type="match status" value="1"/>
</dbReference>
<evidence type="ECO:0000256" key="7">
    <source>
        <dbReference type="ARBA" id="ARBA00023175"/>
    </source>
</evidence>
<name>A0A921Z1A5_MANSE</name>
<keyword evidence="8" id="KW-0206">Cytoskeleton</keyword>
<evidence type="ECO:0000313" key="14">
    <source>
        <dbReference type="EMBL" id="KAG6449519.1"/>
    </source>
</evidence>
<dbReference type="GO" id="GO:0007097">
    <property type="term" value="P:nuclear migration"/>
    <property type="evidence" value="ECO:0007669"/>
    <property type="project" value="UniProtKB-ARBA"/>
</dbReference>
<accession>A0A921Z1A5</accession>
<evidence type="ECO:0000256" key="8">
    <source>
        <dbReference type="ARBA" id="ARBA00023212"/>
    </source>
</evidence>
<gene>
    <name evidence="14" type="ORF">O3G_MSEX006122</name>
</gene>
<comment type="similarity">
    <text evidence="11">Belongs to the TRAFAC class myosin-kinesin ATPase superfamily. Kinesin family.</text>
</comment>
<feature type="domain" description="Kinesin motor" evidence="13">
    <location>
        <begin position="12"/>
        <end position="339"/>
    </location>
</feature>
<keyword evidence="3" id="KW-0493">Microtubule</keyword>
<dbReference type="GO" id="GO:0005874">
    <property type="term" value="C:microtubule"/>
    <property type="evidence" value="ECO:0007669"/>
    <property type="project" value="UniProtKB-KW"/>
</dbReference>
<dbReference type="GO" id="GO:0030951">
    <property type="term" value="P:establishment or maintenance of microtubule cytoskeleton polarity"/>
    <property type="evidence" value="ECO:0007669"/>
    <property type="project" value="UniProtKB-ARBA"/>
</dbReference>
<keyword evidence="6 12" id="KW-0175">Coiled coil</keyword>
<dbReference type="EMBL" id="JH668375">
    <property type="protein sequence ID" value="KAG6449519.1"/>
    <property type="molecule type" value="Genomic_DNA"/>
</dbReference>
<keyword evidence="7 11" id="KW-0505">Motor protein</keyword>
<comment type="subunit">
    <text evidence="9">Oligomer composed of two heavy chains and two light chains.</text>
</comment>
<dbReference type="Pfam" id="PF00225">
    <property type="entry name" value="Kinesin"/>
    <property type="match status" value="1"/>
</dbReference>
<dbReference type="InterPro" id="IPR027640">
    <property type="entry name" value="Kinesin-like_fam"/>
</dbReference>
<dbReference type="GO" id="GO:0098957">
    <property type="term" value="P:anterograde axonal transport of mitochondrion"/>
    <property type="evidence" value="ECO:0007669"/>
    <property type="project" value="UniProtKB-ARBA"/>
</dbReference>
<evidence type="ECO:0000313" key="15">
    <source>
        <dbReference type="Proteomes" id="UP000791440"/>
    </source>
</evidence>
<evidence type="ECO:0000256" key="4">
    <source>
        <dbReference type="ARBA" id="ARBA00022741"/>
    </source>
</evidence>
<dbReference type="GO" id="GO:0048489">
    <property type="term" value="P:synaptic vesicle transport"/>
    <property type="evidence" value="ECO:0007669"/>
    <property type="project" value="UniProtKB-ARBA"/>
</dbReference>
<reference evidence="14" key="2">
    <citation type="submission" date="2020-12" db="EMBL/GenBank/DDBJ databases">
        <authorList>
            <person name="Kanost M."/>
        </authorList>
    </citation>
    <scope>NUCLEOTIDE SEQUENCE</scope>
</reference>